<dbReference type="RefSeq" id="XP_007319757.1">
    <property type="nucleotide sequence ID" value="XM_007319695.1"/>
</dbReference>
<accession>F8NZH5</accession>
<dbReference type="Proteomes" id="UP000008064">
    <property type="component" value="Unassembled WGS sequence"/>
</dbReference>
<dbReference type="HOGENOM" id="CLU_1267566_0_0_1"/>
<gene>
    <name evidence="1" type="ORF">SERLADRAFT_439303</name>
</gene>
<name>F8NZH5_SERL9</name>
<evidence type="ECO:0000313" key="1">
    <source>
        <dbReference type="EMBL" id="EGO23995.1"/>
    </source>
</evidence>
<sequence length="218" mass="23272">MTCVAATARSGIDESNANLSLVPVSTAMVSASPITNPSNSIPIPTARHRPPMIVSPTTPSISASDGPGPHQCPRAFFCHLFMYIKAAKYSAFLDHFEHAAKDASTLCPLSSWPIAGLDDDMASGQFDFHYFGGARGTKYASLPKAKAKTGNHSIVSIDCGPNLQVGKQCKNITHFQHPGPASAVARDRSRIGHMSVMAEQTAPPRQEIVKRSPGDLYN</sequence>
<organism>
    <name type="scientific">Serpula lacrymans var. lacrymans (strain S7.9)</name>
    <name type="common">Dry rot fungus</name>
    <dbReference type="NCBI Taxonomy" id="578457"/>
    <lineage>
        <taxon>Eukaryota</taxon>
        <taxon>Fungi</taxon>
        <taxon>Dikarya</taxon>
        <taxon>Basidiomycota</taxon>
        <taxon>Agaricomycotina</taxon>
        <taxon>Agaricomycetes</taxon>
        <taxon>Agaricomycetidae</taxon>
        <taxon>Boletales</taxon>
        <taxon>Coniophorineae</taxon>
        <taxon>Serpulaceae</taxon>
        <taxon>Serpula</taxon>
    </lineage>
</organism>
<protein>
    <submittedName>
        <fullName evidence="1">Uncharacterized protein</fullName>
    </submittedName>
</protein>
<reference evidence="1" key="1">
    <citation type="submission" date="2011-04" db="EMBL/GenBank/DDBJ databases">
        <title>Evolution of plant cell wall degrading machinery underlies the functional diversity of forest fungi.</title>
        <authorList>
            <consortium name="US DOE Joint Genome Institute (JGI-PGF)"/>
            <person name="Eastwood D.C."/>
            <person name="Floudas D."/>
            <person name="Binder M."/>
            <person name="Majcherczyk A."/>
            <person name="Schneider P."/>
            <person name="Aerts A."/>
            <person name="Asiegbu F.O."/>
            <person name="Baker S.E."/>
            <person name="Barry K."/>
            <person name="Bendiksby M."/>
            <person name="Blumentritt M."/>
            <person name="Coutinho P.M."/>
            <person name="Cullen D."/>
            <person name="Cullen D."/>
            <person name="Gathman A."/>
            <person name="Goodell B."/>
            <person name="Henrissat B."/>
            <person name="Ihrmark K."/>
            <person name="Kauserud H."/>
            <person name="Kohler A."/>
            <person name="LaButti K."/>
            <person name="Lapidus A."/>
            <person name="Lavin J.L."/>
            <person name="Lee Y.-H."/>
            <person name="Lindquist E."/>
            <person name="Lilly W."/>
            <person name="Lucas S."/>
            <person name="Morin E."/>
            <person name="Murat C."/>
            <person name="Oguiza J.A."/>
            <person name="Park J."/>
            <person name="Pisabarro A.G."/>
            <person name="Riley R."/>
            <person name="Rosling A."/>
            <person name="Salamov A."/>
            <person name="Schmidt O."/>
            <person name="Schmutz J."/>
            <person name="Skrede I."/>
            <person name="Stenlid J."/>
            <person name="Wiebenga A."/>
            <person name="Xie X."/>
            <person name="Kues U."/>
            <person name="Hibbett D.S."/>
            <person name="Hoffmeister D."/>
            <person name="Hogberg N."/>
            <person name="Martin F."/>
            <person name="Grigoriev I.V."/>
            <person name="Watkinson S.C."/>
        </authorList>
    </citation>
    <scope>NUCLEOTIDE SEQUENCE</scope>
    <source>
        <strain evidence="1">S7.9</strain>
    </source>
</reference>
<dbReference type="AlphaFoldDB" id="F8NZH5"/>
<dbReference type="GeneID" id="18815178"/>
<dbReference type="KEGG" id="sla:SERLADRAFT_439303"/>
<proteinExistence type="predicted"/>
<dbReference type="EMBL" id="GL945435">
    <property type="protein sequence ID" value="EGO23995.1"/>
    <property type="molecule type" value="Genomic_DNA"/>
</dbReference>